<evidence type="ECO:0000313" key="1">
    <source>
        <dbReference type="EMBL" id="VDD77124.1"/>
    </source>
</evidence>
<evidence type="ECO:0000313" key="2">
    <source>
        <dbReference type="Proteomes" id="UP000267029"/>
    </source>
</evidence>
<accession>A0A0R3U8D0</accession>
<dbReference type="Proteomes" id="UP000267029">
    <property type="component" value="Unassembled WGS sequence"/>
</dbReference>
<gene>
    <name evidence="1" type="ORF">MCOS_LOCUS3127</name>
</gene>
<dbReference type="EMBL" id="UXSR01000637">
    <property type="protein sequence ID" value="VDD77124.1"/>
    <property type="molecule type" value="Genomic_DNA"/>
</dbReference>
<dbReference type="WBParaSite" id="MCU_010291-RA">
    <property type="protein sequence ID" value="MCU_010291-RA"/>
    <property type="gene ID" value="MCU_010291"/>
</dbReference>
<proteinExistence type="predicted"/>
<reference evidence="1 2" key="1">
    <citation type="submission" date="2018-10" db="EMBL/GenBank/DDBJ databases">
        <authorList>
            <consortium name="Pathogen Informatics"/>
        </authorList>
    </citation>
    <scope>NUCLEOTIDE SEQUENCE [LARGE SCALE GENOMIC DNA]</scope>
</reference>
<dbReference type="AlphaFoldDB" id="A0A0R3U8D0"/>
<reference evidence="3" key="2">
    <citation type="submission" date="2019-11" db="UniProtKB">
        <authorList>
            <consortium name="WormBaseParasite"/>
        </authorList>
    </citation>
    <scope>IDENTIFICATION</scope>
</reference>
<keyword evidence="2" id="KW-1185">Reference proteome</keyword>
<organism evidence="3">
    <name type="scientific">Mesocestoides corti</name>
    <name type="common">Flatworm</name>
    <dbReference type="NCBI Taxonomy" id="53468"/>
    <lineage>
        <taxon>Eukaryota</taxon>
        <taxon>Metazoa</taxon>
        <taxon>Spiralia</taxon>
        <taxon>Lophotrochozoa</taxon>
        <taxon>Platyhelminthes</taxon>
        <taxon>Cestoda</taxon>
        <taxon>Eucestoda</taxon>
        <taxon>Cyclophyllidea</taxon>
        <taxon>Mesocestoididae</taxon>
        <taxon>Mesocestoides</taxon>
    </lineage>
</organism>
<name>A0A0R3U8D0_MESCO</name>
<sequence>MSASRRSVAPLELTPFPRKHHTWTSHHHHQCASEGINSSSLEAQSYSLRILADVHTTTDGLLTALPSTSASSPGTSCFDNASFQRAPSLHLSIFIPSKAECV</sequence>
<protein>
    <submittedName>
        <fullName evidence="1 3">Uncharacterized protein</fullName>
    </submittedName>
</protein>
<evidence type="ECO:0000313" key="3">
    <source>
        <dbReference type="WBParaSite" id="MCU_010291-RA"/>
    </source>
</evidence>